<feature type="region of interest" description="Disordered" evidence="1">
    <location>
        <begin position="647"/>
        <end position="775"/>
    </location>
</feature>
<reference evidence="3" key="1">
    <citation type="submission" date="2019-11" db="EMBL/GenBank/DDBJ databases">
        <title>Bipolaris sorokiniana Genome sequencing.</title>
        <authorList>
            <person name="Wang H."/>
        </authorList>
    </citation>
    <scope>NUCLEOTIDE SEQUENCE</scope>
</reference>
<feature type="compositionally biased region" description="Pro residues" evidence="1">
    <location>
        <begin position="294"/>
        <end position="312"/>
    </location>
</feature>
<feature type="compositionally biased region" description="Polar residues" evidence="1">
    <location>
        <begin position="490"/>
        <end position="525"/>
    </location>
</feature>
<dbReference type="EMBL" id="WNKQ01000006">
    <property type="protein sequence ID" value="KAF5851088.1"/>
    <property type="molecule type" value="Genomic_DNA"/>
</dbReference>
<feature type="compositionally biased region" description="Polar residues" evidence="1">
    <location>
        <begin position="419"/>
        <end position="428"/>
    </location>
</feature>
<evidence type="ECO:0000256" key="1">
    <source>
        <dbReference type="SAM" id="MobiDB-lite"/>
    </source>
</evidence>
<comment type="caution">
    <text evidence="3">The sequence shown here is derived from an EMBL/GenBank/DDBJ whole genome shotgun (WGS) entry which is preliminary data.</text>
</comment>
<accession>A0A8H6DX48</accession>
<feature type="compositionally biased region" description="Low complexity" evidence="1">
    <location>
        <begin position="747"/>
        <end position="762"/>
    </location>
</feature>
<proteinExistence type="predicted"/>
<dbReference type="InterPro" id="IPR004827">
    <property type="entry name" value="bZIP"/>
</dbReference>
<evidence type="ECO:0000313" key="3">
    <source>
        <dbReference type="EMBL" id="KAF5851088.1"/>
    </source>
</evidence>
<feature type="region of interest" description="Disordered" evidence="1">
    <location>
        <begin position="233"/>
        <end position="529"/>
    </location>
</feature>
<gene>
    <name evidence="3" type="ORF">GGP41_010680</name>
</gene>
<feature type="compositionally biased region" description="Polar residues" evidence="1">
    <location>
        <begin position="318"/>
        <end position="334"/>
    </location>
</feature>
<name>A0A8H6DX48_COCSA</name>
<dbReference type="AlphaFoldDB" id="A0A8H6DX48"/>
<feature type="region of interest" description="Disordered" evidence="1">
    <location>
        <begin position="568"/>
        <end position="625"/>
    </location>
</feature>
<dbReference type="OMA" id="PQSWHPY"/>
<dbReference type="Proteomes" id="UP000624244">
    <property type="component" value="Unassembled WGS sequence"/>
</dbReference>
<feature type="compositionally biased region" description="Polar residues" evidence="1">
    <location>
        <begin position="371"/>
        <end position="388"/>
    </location>
</feature>
<dbReference type="PROSITE" id="PS00036">
    <property type="entry name" value="BZIP_BASIC"/>
    <property type="match status" value="1"/>
</dbReference>
<feature type="compositionally biased region" description="Polar residues" evidence="1">
    <location>
        <begin position="265"/>
        <end position="292"/>
    </location>
</feature>
<organism evidence="3 4">
    <name type="scientific">Cochliobolus sativus</name>
    <name type="common">Common root rot and spot blotch fungus</name>
    <name type="synonym">Bipolaris sorokiniana</name>
    <dbReference type="NCBI Taxonomy" id="45130"/>
    <lineage>
        <taxon>Eukaryota</taxon>
        <taxon>Fungi</taxon>
        <taxon>Dikarya</taxon>
        <taxon>Ascomycota</taxon>
        <taxon>Pezizomycotina</taxon>
        <taxon>Dothideomycetes</taxon>
        <taxon>Pleosporomycetidae</taxon>
        <taxon>Pleosporales</taxon>
        <taxon>Pleosporineae</taxon>
        <taxon>Pleosporaceae</taxon>
        <taxon>Bipolaris</taxon>
    </lineage>
</organism>
<evidence type="ECO:0000259" key="2">
    <source>
        <dbReference type="PROSITE" id="PS00036"/>
    </source>
</evidence>
<dbReference type="GO" id="GO:0003700">
    <property type="term" value="F:DNA-binding transcription factor activity"/>
    <property type="evidence" value="ECO:0007669"/>
    <property type="project" value="InterPro"/>
</dbReference>
<feature type="compositionally biased region" description="Polar residues" evidence="1">
    <location>
        <begin position="437"/>
        <end position="455"/>
    </location>
</feature>
<feature type="domain" description="BZIP" evidence="2">
    <location>
        <begin position="590"/>
        <end position="604"/>
    </location>
</feature>
<protein>
    <recommendedName>
        <fullName evidence="2">BZIP domain-containing protein</fullName>
    </recommendedName>
</protein>
<feature type="compositionally biased region" description="Low complexity" evidence="1">
    <location>
        <begin position="347"/>
        <end position="364"/>
    </location>
</feature>
<evidence type="ECO:0000313" key="4">
    <source>
        <dbReference type="Proteomes" id="UP000624244"/>
    </source>
</evidence>
<sequence length="795" mass="86701">MTGLDVDRNHSRRPVASAAGLAASGVRRRRCSRSSWRVSSASAHPVQLLRKPLDSILDPISLPAQAHRLTPARLRAPVTVTSNSPYILHTWTAPAPHPLPSLPALHYSPPLYYSSLALTPCSCSPDIALPPTEPGHLPHPAPTCNCPTRKSRVARLICIACIPLSLQLVLQHPTYYSHLHSILSPTHPSILPSILSSTLSLGCLHGDPIRPVVTLATQTLPAIEAPHPLFPRRFQSSLTPPYTNDLKSERSWLPRGGQGGCDDVYTTSSLPTEASRTQQTTTPHMSPVQSYPSMHPPYRSPREPPANPPVSLPPLRQFSMTPPTSSGRNGSSLGVHSILNPQAEVAEQQQQSSRRSLSRLESSSPVDTHHSQSLPSISRPNSVDSVLSTREEQNLPRLFQPPGRPPMRPSLHDKGIKNHTISRLNPPTGTIDAHQSPFLTASTRPSEVVTPQHSALPTPPAAGRTHYFPPTAPTPPPNMGRADVHRPNVNFPQSGSASPIAQYSPYSQPASVASTQYDNHSTQGQYGPGSIMMHDARQGPSSIDGDRTSMIAMAPSSQSSIQLMTIKSQHGPPRQIPVETQTASKGADEKRRRNAGASARFRARRKEKEREASMSISRLEQSVRDANEDAAFYREERDYWRSLALQSHPERNHARPQSPRLRRASVDPSRAPSCTTGHGSEASFDGYEDESREEEQRNVRRRTNSYHPALGSHQIDGPSPSHDSRAYPLAGYGPTTHASGANAQVHASPQGQPGQAAGLQRPSPERPLYRDSFGAEAGRYEHRAWASEQTKGRAQ</sequence>
<dbReference type="CDD" id="cd14705">
    <property type="entry name" value="bZIP_Zip1"/>
    <property type="match status" value="1"/>
</dbReference>